<evidence type="ECO:0000313" key="3">
    <source>
        <dbReference type="Proteomes" id="UP000325577"/>
    </source>
</evidence>
<organism evidence="2 3">
    <name type="scientific">Nyssa sinensis</name>
    <dbReference type="NCBI Taxonomy" id="561372"/>
    <lineage>
        <taxon>Eukaryota</taxon>
        <taxon>Viridiplantae</taxon>
        <taxon>Streptophyta</taxon>
        <taxon>Embryophyta</taxon>
        <taxon>Tracheophyta</taxon>
        <taxon>Spermatophyta</taxon>
        <taxon>Magnoliopsida</taxon>
        <taxon>eudicotyledons</taxon>
        <taxon>Gunneridae</taxon>
        <taxon>Pentapetalae</taxon>
        <taxon>asterids</taxon>
        <taxon>Cornales</taxon>
        <taxon>Nyssaceae</taxon>
        <taxon>Nyssa</taxon>
    </lineage>
</organism>
<dbReference type="AlphaFoldDB" id="A0A5J5B7M9"/>
<reference evidence="2 3" key="1">
    <citation type="submission" date="2019-09" db="EMBL/GenBank/DDBJ databases">
        <title>A chromosome-level genome assembly of the Chinese tupelo Nyssa sinensis.</title>
        <authorList>
            <person name="Yang X."/>
            <person name="Kang M."/>
            <person name="Yang Y."/>
            <person name="Xiong H."/>
            <person name="Wang M."/>
            <person name="Zhang Z."/>
            <person name="Wang Z."/>
            <person name="Wu H."/>
            <person name="Ma T."/>
            <person name="Liu J."/>
            <person name="Xi Z."/>
        </authorList>
    </citation>
    <scope>NUCLEOTIDE SEQUENCE [LARGE SCALE GENOMIC DNA]</scope>
    <source>
        <strain evidence="2">J267</strain>
        <tissue evidence="2">Leaf</tissue>
    </source>
</reference>
<evidence type="ECO:0000313" key="2">
    <source>
        <dbReference type="EMBL" id="KAA8538584.1"/>
    </source>
</evidence>
<protein>
    <submittedName>
        <fullName evidence="2">Uncharacterized protein</fullName>
    </submittedName>
</protein>
<keyword evidence="3" id="KW-1185">Reference proteome</keyword>
<evidence type="ECO:0000256" key="1">
    <source>
        <dbReference type="SAM" id="MobiDB-lite"/>
    </source>
</evidence>
<dbReference type="OrthoDB" id="1752380at2759"/>
<sequence length="274" mass="30201">MDTIKQVIVLESKGKFYLVKVVEKQIVITNPIQLYDCNLGARNVQSLVSHPDSIHSAIDPKKVPAVEENGDLELVSQAIAHTQVLLGDYMDGLDAHSDLINAGSTAGDSQSSIKSLKDSSIPEEEDPQANKSKHDSEPSAEHLLLDANYKSNPRSPPDFSLGDFKISRRRKLKLLANVLGNDENHRRKGKFGLKKVKKGAILRMAATVISMSISSSAIQNRNWIIEGEAKKIWEVGKKLGLSYIGEDQEVISRIHDLDMQEGNVDVNRGDNVVD</sequence>
<dbReference type="Proteomes" id="UP000325577">
    <property type="component" value="Linkage Group LG15"/>
</dbReference>
<name>A0A5J5B7M9_9ASTE</name>
<gene>
    <name evidence="2" type="ORF">F0562_028222</name>
</gene>
<feature type="region of interest" description="Disordered" evidence="1">
    <location>
        <begin position="103"/>
        <end position="139"/>
    </location>
</feature>
<accession>A0A5J5B7M9</accession>
<proteinExistence type="predicted"/>
<dbReference type="EMBL" id="CM018038">
    <property type="protein sequence ID" value="KAA8538584.1"/>
    <property type="molecule type" value="Genomic_DNA"/>
</dbReference>